<dbReference type="AlphaFoldDB" id="A0A1V9XGB4"/>
<dbReference type="FunCoup" id="A0A1V9XGB4">
    <property type="interactions" value="2182"/>
</dbReference>
<dbReference type="Pfam" id="PF12697">
    <property type="entry name" value="Abhydrolase_6"/>
    <property type="match status" value="1"/>
</dbReference>
<dbReference type="PANTHER" id="PTHR14189">
    <property type="entry name" value="PROTEIN PHOSPHATASE METHYLESTERASE-1 RELATED"/>
    <property type="match status" value="1"/>
</dbReference>
<dbReference type="InParanoid" id="A0A1V9XGB4"/>
<protein>
    <recommendedName>
        <fullName evidence="2">protein phosphatase methylesterase-1</fullName>
        <ecNumber evidence="2">3.1.1.89</ecNumber>
    </recommendedName>
</protein>
<dbReference type="EMBL" id="MNPL01011787">
    <property type="protein sequence ID" value="OQR72433.1"/>
    <property type="molecule type" value="Genomic_DNA"/>
</dbReference>
<comment type="similarity">
    <text evidence="1">Belongs to the AB hydrolase superfamily.</text>
</comment>
<feature type="domain" description="AB hydrolase-1" evidence="7">
    <location>
        <begin position="73"/>
        <end position="211"/>
    </location>
</feature>
<evidence type="ECO:0000256" key="4">
    <source>
        <dbReference type="ARBA" id="ARBA00022801"/>
    </source>
</evidence>
<feature type="region of interest" description="Disordered" evidence="6">
    <location>
        <begin position="1"/>
        <end position="38"/>
    </location>
</feature>
<organism evidence="8 9">
    <name type="scientific">Tropilaelaps mercedesae</name>
    <dbReference type="NCBI Taxonomy" id="418985"/>
    <lineage>
        <taxon>Eukaryota</taxon>
        <taxon>Metazoa</taxon>
        <taxon>Ecdysozoa</taxon>
        <taxon>Arthropoda</taxon>
        <taxon>Chelicerata</taxon>
        <taxon>Arachnida</taxon>
        <taxon>Acari</taxon>
        <taxon>Parasitiformes</taxon>
        <taxon>Mesostigmata</taxon>
        <taxon>Gamasina</taxon>
        <taxon>Dermanyssoidea</taxon>
        <taxon>Laelapidae</taxon>
        <taxon>Tropilaelaps</taxon>
    </lineage>
</organism>
<gene>
    <name evidence="8" type="ORF">BIW11_10385</name>
</gene>
<evidence type="ECO:0000256" key="6">
    <source>
        <dbReference type="SAM" id="MobiDB-lite"/>
    </source>
</evidence>
<evidence type="ECO:0000256" key="3">
    <source>
        <dbReference type="ARBA" id="ARBA00022487"/>
    </source>
</evidence>
<comment type="catalytic activity">
    <reaction evidence="5">
        <text>[phosphatase 2A protein]-C-terminal L-leucine methyl ester + H2O = [phosphatase 2A protein]-C-terminal L-leucine + methanol + H(+)</text>
        <dbReference type="Rhea" id="RHEA:48548"/>
        <dbReference type="Rhea" id="RHEA-COMP:12134"/>
        <dbReference type="Rhea" id="RHEA-COMP:12135"/>
        <dbReference type="ChEBI" id="CHEBI:15377"/>
        <dbReference type="ChEBI" id="CHEBI:15378"/>
        <dbReference type="ChEBI" id="CHEBI:17790"/>
        <dbReference type="ChEBI" id="CHEBI:90516"/>
        <dbReference type="ChEBI" id="CHEBI:90517"/>
        <dbReference type="EC" id="3.1.1.89"/>
    </reaction>
</comment>
<dbReference type="PRINTS" id="PR00111">
    <property type="entry name" value="ABHYDROLASE"/>
</dbReference>
<proteinExistence type="inferred from homology"/>
<accession>A0A1V9XGB4</accession>
<dbReference type="PANTHER" id="PTHR14189:SF0">
    <property type="entry name" value="PROTEIN PHOSPHATASE METHYLESTERASE 1"/>
    <property type="match status" value="1"/>
</dbReference>
<dbReference type="InterPro" id="IPR016812">
    <property type="entry name" value="PPase_methylesterase_euk"/>
</dbReference>
<keyword evidence="4" id="KW-0378">Hydrolase</keyword>
<dbReference type="Proteomes" id="UP000192247">
    <property type="component" value="Unassembled WGS sequence"/>
</dbReference>
<dbReference type="Gene3D" id="3.40.50.1820">
    <property type="entry name" value="alpha/beta hydrolase"/>
    <property type="match status" value="1"/>
</dbReference>
<dbReference type="EC" id="3.1.1.89" evidence="2"/>
<feature type="compositionally biased region" description="Pro residues" evidence="6">
    <location>
        <begin position="15"/>
        <end position="26"/>
    </location>
</feature>
<evidence type="ECO:0000313" key="9">
    <source>
        <dbReference type="Proteomes" id="UP000192247"/>
    </source>
</evidence>
<feature type="non-terminal residue" evidence="8">
    <location>
        <position position="292"/>
    </location>
</feature>
<feature type="region of interest" description="Disordered" evidence="6">
    <location>
        <begin position="261"/>
        <end position="292"/>
    </location>
</feature>
<keyword evidence="3" id="KW-0719">Serine esterase</keyword>
<sequence length="292" mass="31061">MSSLQREVLRSKLPPAAPGPSGPPPARKGRRDYTPVKGDKYFSQEQEVQVDSGDIFKIYRCASADCPPERPVLFLLHGAGYSGLTWACFAAEIVSMVECSLVAMDLRGHGESTAADETNLSAETMVHDIGQVYQKLYEGSENRPPVILIGHSMGGALAVHVAAAGSIPEISGLVVIDVVEGTALDALKSMQAVLRARPRSFHSLENAVEWSCRSGQTRNIDAAKVSMPAMLKRLSDGVPGTKLIGLSQKYSPIVMAEGAGGDTPSFVEGLDSDAVIPEDEEADSGRDKPIKA</sequence>
<dbReference type="InterPro" id="IPR029058">
    <property type="entry name" value="AB_hydrolase_fold"/>
</dbReference>
<evidence type="ECO:0000259" key="7">
    <source>
        <dbReference type="Pfam" id="PF12697"/>
    </source>
</evidence>
<feature type="compositionally biased region" description="Basic and acidic residues" evidence="6">
    <location>
        <begin position="283"/>
        <end position="292"/>
    </location>
</feature>
<reference evidence="8 9" key="1">
    <citation type="journal article" date="2017" name="Gigascience">
        <title>Draft genome of the honey bee ectoparasitic mite, Tropilaelaps mercedesae, is shaped by the parasitic life history.</title>
        <authorList>
            <person name="Dong X."/>
            <person name="Armstrong S.D."/>
            <person name="Xia D."/>
            <person name="Makepeace B.L."/>
            <person name="Darby A.C."/>
            <person name="Kadowaki T."/>
        </authorList>
    </citation>
    <scope>NUCLEOTIDE SEQUENCE [LARGE SCALE GENOMIC DNA]</scope>
    <source>
        <strain evidence="8">Wuxi-XJTLU</strain>
    </source>
</reference>
<dbReference type="GO" id="GO:0051723">
    <property type="term" value="F:protein methylesterase activity"/>
    <property type="evidence" value="ECO:0007669"/>
    <property type="project" value="UniProtKB-EC"/>
</dbReference>
<comment type="caution">
    <text evidence="8">The sequence shown here is derived from an EMBL/GenBank/DDBJ whole genome shotgun (WGS) entry which is preliminary data.</text>
</comment>
<dbReference type="SUPFAM" id="SSF53474">
    <property type="entry name" value="alpha/beta-Hydrolases"/>
    <property type="match status" value="1"/>
</dbReference>
<dbReference type="InterPro" id="IPR000073">
    <property type="entry name" value="AB_hydrolase_1"/>
</dbReference>
<evidence type="ECO:0000256" key="1">
    <source>
        <dbReference type="ARBA" id="ARBA00008645"/>
    </source>
</evidence>
<evidence type="ECO:0000256" key="2">
    <source>
        <dbReference type="ARBA" id="ARBA00013111"/>
    </source>
</evidence>
<dbReference type="STRING" id="418985.A0A1V9XGB4"/>
<name>A0A1V9XGB4_9ACAR</name>
<evidence type="ECO:0000313" key="8">
    <source>
        <dbReference type="EMBL" id="OQR72433.1"/>
    </source>
</evidence>
<dbReference type="OrthoDB" id="194865at2759"/>
<keyword evidence="9" id="KW-1185">Reference proteome</keyword>
<evidence type="ECO:0000256" key="5">
    <source>
        <dbReference type="ARBA" id="ARBA00049203"/>
    </source>
</evidence>